<dbReference type="InterPro" id="IPR036890">
    <property type="entry name" value="HATPase_C_sf"/>
</dbReference>
<feature type="domain" description="Response regulatory" evidence="9">
    <location>
        <begin position="442"/>
        <end position="559"/>
    </location>
</feature>
<proteinExistence type="predicted"/>
<dbReference type="EC" id="2.7.13.3" evidence="2"/>
<dbReference type="Pfam" id="PF00072">
    <property type="entry name" value="Response_reg"/>
    <property type="match status" value="1"/>
</dbReference>
<dbReference type="PROSITE" id="PS50110">
    <property type="entry name" value="RESPONSE_REGULATORY"/>
    <property type="match status" value="1"/>
</dbReference>
<protein>
    <recommendedName>
        <fullName evidence="2">histidine kinase</fullName>
        <ecNumber evidence="2">2.7.13.3</ecNumber>
    </recommendedName>
</protein>
<dbReference type="InterPro" id="IPR011006">
    <property type="entry name" value="CheY-like_superfamily"/>
</dbReference>
<feature type="region of interest" description="Disordered" evidence="7">
    <location>
        <begin position="13"/>
        <end position="38"/>
    </location>
</feature>
<dbReference type="PROSITE" id="PS50109">
    <property type="entry name" value="HIS_KIN"/>
    <property type="match status" value="1"/>
</dbReference>
<evidence type="ECO:0000256" key="2">
    <source>
        <dbReference type="ARBA" id="ARBA00012438"/>
    </source>
</evidence>
<dbReference type="Gene3D" id="3.30.565.10">
    <property type="entry name" value="Histidine kinase-like ATPase, C-terminal domain"/>
    <property type="match status" value="1"/>
</dbReference>
<feature type="domain" description="Histidine kinase" evidence="8">
    <location>
        <begin position="197"/>
        <end position="417"/>
    </location>
</feature>
<dbReference type="InterPro" id="IPR001789">
    <property type="entry name" value="Sig_transdc_resp-reg_receiver"/>
</dbReference>
<dbReference type="SMART" id="SM00387">
    <property type="entry name" value="HATPase_c"/>
    <property type="match status" value="1"/>
</dbReference>
<evidence type="ECO:0000256" key="3">
    <source>
        <dbReference type="ARBA" id="ARBA00022553"/>
    </source>
</evidence>
<dbReference type="InterPro" id="IPR005467">
    <property type="entry name" value="His_kinase_dom"/>
</dbReference>
<dbReference type="GO" id="GO:0009927">
    <property type="term" value="F:histidine phosphotransfer kinase activity"/>
    <property type="evidence" value="ECO:0007669"/>
    <property type="project" value="TreeGrafter"/>
</dbReference>
<sequence>MASGAVHYKAPAGTHLNDPIASHPIYAGDPDKPEPSGDQIATLEKAQQTDPNFTRVLIEAIEALPEAFVLYGPDDRMVVCNEQYRRLYPTVADMMAPGLSFHDVMRESLRRGVFQLNEDAEQWSRKRLSFHHANIGFFEQHLSDGRWIQVSERKTPSGAISSIRADITILKEREADLRAALDEAKNELAARTRFVAKVGHELRNPLNIVYNIAQLLKDERGSASQQQTFDTLFGAASAMRDVLGDFLDVTSLRSGQFNIDTRPTDTRALLREIVDFARLMGRQSMVSFRSHTARDIPRQVLTDPRRIRQIMFNLLGNAFKYAPGGSVVLDTFTLEVDDLPVLRVSVTDTGKGIGGELGAQLFTPYTRNREHRLSGIEGLGLGLAISEELAAALGVSLGVAPVVEGGTQAWIDIPIVSADRLVQSAPRGSEPPVSTSIGPTMDVLVIDDEPANLIVAESVLKRLGHKVMTAQTGQHALFLLTEHNFDAALLDISMPEMSGVELAHAIIAGGFASNGMGIIAMTGNVMPNDIRHYFDAGITGFVEKPVDIQSLAEALSAVRKGGGGQSSLEPQERVRFSRREKTSTFDRGGLDRMLEDIGHENVMAIVSSSVVTMQAALAIVKRGSFSTDELYRALHKVESVAGLLGFEQLARSTHTETPTASPGSLQLAELREELASAIMQLKSYTGELGSEPISR</sequence>
<keyword evidence="5 10" id="KW-0418">Kinase</keyword>
<dbReference type="PANTHER" id="PTHR43047:SF72">
    <property type="entry name" value="OSMOSENSING HISTIDINE PROTEIN KINASE SLN1"/>
    <property type="match status" value="1"/>
</dbReference>
<dbReference type="Proteomes" id="UP000192140">
    <property type="component" value="Unassembled WGS sequence"/>
</dbReference>
<dbReference type="Pfam" id="PF02518">
    <property type="entry name" value="HATPase_c"/>
    <property type="match status" value="1"/>
</dbReference>
<keyword evidence="3 6" id="KW-0597">Phosphoprotein</keyword>
<dbReference type="AlphaFoldDB" id="A0A1S7TID4"/>
<dbReference type="CDD" id="cd00082">
    <property type="entry name" value="HisKA"/>
    <property type="match status" value="1"/>
</dbReference>
<feature type="modified residue" description="4-aspartylphosphate" evidence="6">
    <location>
        <position position="491"/>
    </location>
</feature>
<dbReference type="SUPFAM" id="SSF55874">
    <property type="entry name" value="ATPase domain of HSP90 chaperone/DNA topoisomerase II/histidine kinase"/>
    <property type="match status" value="1"/>
</dbReference>
<dbReference type="PANTHER" id="PTHR43047">
    <property type="entry name" value="TWO-COMPONENT HISTIDINE PROTEIN KINASE"/>
    <property type="match status" value="1"/>
</dbReference>
<evidence type="ECO:0000259" key="8">
    <source>
        <dbReference type="PROSITE" id="PS50109"/>
    </source>
</evidence>
<keyword evidence="11" id="KW-1185">Reference proteome</keyword>
<dbReference type="CDD" id="cd17546">
    <property type="entry name" value="REC_hyHK_CKI1_RcsC-like"/>
    <property type="match status" value="1"/>
</dbReference>
<evidence type="ECO:0000256" key="1">
    <source>
        <dbReference type="ARBA" id="ARBA00000085"/>
    </source>
</evidence>
<dbReference type="InterPro" id="IPR003594">
    <property type="entry name" value="HATPase_dom"/>
</dbReference>
<dbReference type="SUPFAM" id="SSF52172">
    <property type="entry name" value="CheY-like"/>
    <property type="match status" value="1"/>
</dbReference>
<name>A0A1S7TID4_9HYPH</name>
<evidence type="ECO:0000259" key="9">
    <source>
        <dbReference type="PROSITE" id="PS50110"/>
    </source>
</evidence>
<dbReference type="SMART" id="SM00388">
    <property type="entry name" value="HisKA"/>
    <property type="match status" value="1"/>
</dbReference>
<dbReference type="EMBL" id="FCNP01000001">
    <property type="protein sequence ID" value="CVI54355.1"/>
    <property type="molecule type" value="Genomic_DNA"/>
</dbReference>
<dbReference type="GO" id="GO:0000155">
    <property type="term" value="F:phosphorelay sensor kinase activity"/>
    <property type="evidence" value="ECO:0007669"/>
    <property type="project" value="InterPro"/>
</dbReference>
<dbReference type="GO" id="GO:0005886">
    <property type="term" value="C:plasma membrane"/>
    <property type="evidence" value="ECO:0007669"/>
    <property type="project" value="TreeGrafter"/>
</dbReference>
<reference evidence="10" key="1">
    <citation type="submission" date="2016-01" db="EMBL/GenBank/DDBJ databases">
        <authorList>
            <person name="Regsiter A."/>
            <person name="william w."/>
        </authorList>
    </citation>
    <scope>NUCLEOTIDE SEQUENCE</scope>
    <source>
        <strain evidence="10">NCPPB 1641</strain>
    </source>
</reference>
<dbReference type="Gene3D" id="3.40.50.2300">
    <property type="match status" value="1"/>
</dbReference>
<keyword evidence="4 10" id="KW-0808">Transferase</keyword>
<evidence type="ECO:0000313" key="10">
    <source>
        <dbReference type="EMBL" id="CVI54355.1"/>
    </source>
</evidence>
<dbReference type="SMART" id="SM00448">
    <property type="entry name" value="REC"/>
    <property type="match status" value="1"/>
</dbReference>
<evidence type="ECO:0000256" key="4">
    <source>
        <dbReference type="ARBA" id="ARBA00022679"/>
    </source>
</evidence>
<comment type="caution">
    <text evidence="10">The sequence shown here is derived from an EMBL/GenBank/DDBJ whole genome shotgun (WGS) entry which is preliminary data.</text>
</comment>
<dbReference type="SUPFAM" id="SSF47384">
    <property type="entry name" value="Homodimeric domain of signal transducing histidine kinase"/>
    <property type="match status" value="1"/>
</dbReference>
<dbReference type="InterPro" id="IPR003661">
    <property type="entry name" value="HisK_dim/P_dom"/>
</dbReference>
<dbReference type="PRINTS" id="PR00344">
    <property type="entry name" value="BCTRLSENSOR"/>
</dbReference>
<accession>A0A1S7TID4</accession>
<organism evidence="10 11">
    <name type="scientific">Agrobacterium deltaense NCPPB 1641</name>
    <dbReference type="NCBI Taxonomy" id="1183425"/>
    <lineage>
        <taxon>Bacteria</taxon>
        <taxon>Pseudomonadati</taxon>
        <taxon>Pseudomonadota</taxon>
        <taxon>Alphaproteobacteria</taxon>
        <taxon>Hyphomicrobiales</taxon>
        <taxon>Rhizobiaceae</taxon>
        <taxon>Rhizobium/Agrobacterium group</taxon>
        <taxon>Agrobacterium</taxon>
    </lineage>
</organism>
<gene>
    <name evidence="10" type="ORF">AGR7A_Cc10063</name>
</gene>
<comment type="catalytic activity">
    <reaction evidence="1">
        <text>ATP + protein L-histidine = ADP + protein N-phospho-L-histidine.</text>
        <dbReference type="EC" id="2.7.13.3"/>
    </reaction>
</comment>
<dbReference type="Pfam" id="PF12860">
    <property type="entry name" value="PAS_7"/>
    <property type="match status" value="1"/>
</dbReference>
<evidence type="ECO:0000256" key="7">
    <source>
        <dbReference type="SAM" id="MobiDB-lite"/>
    </source>
</evidence>
<dbReference type="Pfam" id="PF00512">
    <property type="entry name" value="HisKA"/>
    <property type="match status" value="1"/>
</dbReference>
<dbReference type="Gene3D" id="1.10.287.130">
    <property type="match status" value="1"/>
</dbReference>
<evidence type="ECO:0000313" key="11">
    <source>
        <dbReference type="Proteomes" id="UP000192140"/>
    </source>
</evidence>
<dbReference type="InterPro" id="IPR004358">
    <property type="entry name" value="Sig_transdc_His_kin-like_C"/>
</dbReference>
<dbReference type="InterPro" id="IPR036097">
    <property type="entry name" value="HisK_dim/P_sf"/>
</dbReference>
<evidence type="ECO:0000256" key="6">
    <source>
        <dbReference type="PROSITE-ProRule" id="PRU00169"/>
    </source>
</evidence>
<evidence type="ECO:0000256" key="5">
    <source>
        <dbReference type="ARBA" id="ARBA00022777"/>
    </source>
</evidence>